<organism evidence="1 2">
    <name type="scientific">Streptomyces tateyamensis</name>
    <dbReference type="NCBI Taxonomy" id="565073"/>
    <lineage>
        <taxon>Bacteria</taxon>
        <taxon>Bacillati</taxon>
        <taxon>Actinomycetota</taxon>
        <taxon>Actinomycetes</taxon>
        <taxon>Kitasatosporales</taxon>
        <taxon>Streptomycetaceae</taxon>
        <taxon>Streptomyces</taxon>
    </lineage>
</organism>
<reference evidence="1 2" key="1">
    <citation type="submission" date="2018-03" db="EMBL/GenBank/DDBJ databases">
        <title>Bioinformatic expansion and discovery of thiopeptide antibiotics.</title>
        <authorList>
            <person name="Schwalen C.J."/>
            <person name="Hudson G.A."/>
            <person name="Mitchell D.A."/>
        </authorList>
    </citation>
    <scope>NUCLEOTIDE SEQUENCE [LARGE SCALE GENOMIC DNA]</scope>
    <source>
        <strain evidence="1 2">ATCC 21389</strain>
    </source>
</reference>
<dbReference type="OrthoDB" id="9153660at2"/>
<proteinExistence type="predicted"/>
<gene>
    <name evidence="1" type="ORF">C7C46_01150</name>
</gene>
<dbReference type="EMBL" id="PYBW01000005">
    <property type="protein sequence ID" value="PYC88283.1"/>
    <property type="molecule type" value="Genomic_DNA"/>
</dbReference>
<dbReference type="RefSeq" id="WP_110664633.1">
    <property type="nucleotide sequence ID" value="NZ_PYBW01000005.1"/>
</dbReference>
<evidence type="ECO:0000313" key="1">
    <source>
        <dbReference type="EMBL" id="PYC88283.1"/>
    </source>
</evidence>
<dbReference type="Proteomes" id="UP000248039">
    <property type="component" value="Unassembled WGS sequence"/>
</dbReference>
<dbReference type="AlphaFoldDB" id="A0A2V4PB81"/>
<evidence type="ECO:0000313" key="2">
    <source>
        <dbReference type="Proteomes" id="UP000248039"/>
    </source>
</evidence>
<protein>
    <submittedName>
        <fullName evidence="1">Uncharacterized protein</fullName>
    </submittedName>
</protein>
<comment type="caution">
    <text evidence="1">The sequence shown here is derived from an EMBL/GenBank/DDBJ whole genome shotgun (WGS) entry which is preliminary data.</text>
</comment>
<sequence length="381" mass="41248">MIGFEVEISLPVTDGQRQVLAGDVLLAKSKTVHGYGQGDIPIYTLVSDKRQLPSKAVYSNLEFVTMPWYAVGDARPNGPLFLQNTLAQIRRVRDALYLAGEAPLATAASDLLTYSPVGRAALLAPQNGYLEEAGTLGCGDGLFTHYSVGSPLGGLPGFLDQLRQAPPPANATYLADARHRLVQARTFAAEVLGGFVQPGATATQARERRELDGYLQLAFTQIVAFADYVARKQDAGQIKNGTVVLCRSALSDVFALLAPSAQAYLRQDVQRLISVLAGYQEQSRTGQRLQFQDRSFREVAAGAPVGLEEYALATFGGRQRIAQERVFGGMREVDPHPEQGASMVPFEIRVLGARLKSWADVSSNLTDLCTWAQTAYEAGRP</sequence>
<keyword evidence="2" id="KW-1185">Reference proteome</keyword>
<accession>A0A2V4PB81</accession>
<name>A0A2V4PB81_9ACTN</name>